<dbReference type="AlphaFoldDB" id="A0AAD5WQM5"/>
<feature type="compositionally biased region" description="Basic and acidic residues" evidence="4">
    <location>
        <begin position="163"/>
        <end position="198"/>
    </location>
</feature>
<dbReference type="InterPro" id="IPR050781">
    <property type="entry name" value="CWC22_splicing_factor"/>
</dbReference>
<evidence type="ECO:0000256" key="2">
    <source>
        <dbReference type="ARBA" id="ARBA00006856"/>
    </source>
</evidence>
<evidence type="ECO:0000313" key="7">
    <source>
        <dbReference type="Proteomes" id="UP001201980"/>
    </source>
</evidence>
<keyword evidence="3" id="KW-0539">Nucleus</keyword>
<proteinExistence type="inferred from homology"/>
<dbReference type="SMART" id="SM00544">
    <property type="entry name" value="MA3"/>
    <property type="match status" value="1"/>
</dbReference>
<evidence type="ECO:0000259" key="5">
    <source>
        <dbReference type="PROSITE" id="PS51366"/>
    </source>
</evidence>
<evidence type="ECO:0000256" key="3">
    <source>
        <dbReference type="ARBA" id="ARBA00023242"/>
    </source>
</evidence>
<dbReference type="SUPFAM" id="SSF48371">
    <property type="entry name" value="ARM repeat"/>
    <property type="match status" value="1"/>
</dbReference>
<feature type="compositionally biased region" description="Acidic residues" evidence="4">
    <location>
        <begin position="257"/>
        <end position="310"/>
    </location>
</feature>
<feature type="domain" description="MI" evidence="5">
    <location>
        <begin position="675"/>
        <end position="814"/>
    </location>
</feature>
<evidence type="ECO:0000256" key="4">
    <source>
        <dbReference type="SAM" id="MobiDB-lite"/>
    </source>
</evidence>
<comment type="caution">
    <text evidence="6">The sequence shown here is derived from an EMBL/GenBank/DDBJ whole genome shotgun (WGS) entry which is preliminary data.</text>
</comment>
<reference evidence="6" key="1">
    <citation type="submission" date="2022-07" db="EMBL/GenBank/DDBJ databases">
        <title>Draft genome sequence of Zalerion maritima ATCC 34329, a (micro)plastics degrading marine fungus.</title>
        <authorList>
            <person name="Paco A."/>
            <person name="Goncalves M.F.M."/>
            <person name="Rocha-Santos T.A.P."/>
            <person name="Alves A."/>
        </authorList>
    </citation>
    <scope>NUCLEOTIDE SEQUENCE</scope>
    <source>
        <strain evidence="6">ATCC 34329</strain>
    </source>
</reference>
<dbReference type="GO" id="GO:0042274">
    <property type="term" value="P:ribosomal small subunit biogenesis"/>
    <property type="evidence" value="ECO:0007669"/>
    <property type="project" value="TreeGrafter"/>
</dbReference>
<name>A0AAD5WQM5_9PEZI</name>
<keyword evidence="7" id="KW-1185">Reference proteome</keyword>
<feature type="region of interest" description="Disordered" evidence="4">
    <location>
        <begin position="1"/>
        <end position="332"/>
    </location>
</feature>
<dbReference type="InterPro" id="IPR003891">
    <property type="entry name" value="Initiation_fac_eIF4g_MI"/>
</dbReference>
<feature type="compositionally biased region" description="Polar residues" evidence="4">
    <location>
        <begin position="70"/>
        <end position="85"/>
    </location>
</feature>
<dbReference type="SMART" id="SM00543">
    <property type="entry name" value="MIF4G"/>
    <property type="match status" value="1"/>
</dbReference>
<dbReference type="PANTHER" id="PTHR18034:SF4">
    <property type="entry name" value="NUCLEOLAR MIF4G DOMAIN-CONTAINING PROTEIN 1"/>
    <property type="match status" value="1"/>
</dbReference>
<dbReference type="Pfam" id="PF02854">
    <property type="entry name" value="MIF4G"/>
    <property type="match status" value="1"/>
</dbReference>
<dbReference type="PROSITE" id="PS51366">
    <property type="entry name" value="MI"/>
    <property type="match status" value="1"/>
</dbReference>
<dbReference type="Pfam" id="PF02847">
    <property type="entry name" value="MA3"/>
    <property type="match status" value="1"/>
</dbReference>
<sequence>MSTKLSNGFLRHLGLEGPADGNSADRGGGNPRKRKQPVPQGRKAQRQAERDTKRSRQRGSFQSQQGSRPNGGSSTSRNTPQTEQNGRIKGFKDRTECQRPRGPPRDGPAFEPDDNQRSRPKPKPKPKSKSSSNDLPWSDDDSVYSSDFDSEPEQPVPKKSQKSAKEIEKEKKLPKVARERLHADEKEIARLERKLGIKKDRKSLPKAFKDDGLADLMGDLGGEGSDDEGGSGLGSEDGQWLRQKRKKALASQRTVEEVDEEGVEDEDEDEGDDDSMDFDEDIEEDGSGDDDGDEFEAFDSEPEIESEEEQLVEKTRENPYLPPPTGRVATEDAPEAGKYVPPHLRHKVGGDDNSQLQKKIKSTVNKVTQATIIPCLRDIDRIYRSNARQVVTETVVNQLLQATSERAQLVDAFTVDIAGFSAAVFKIAGTDFVAHLVQRSYEMFGEYYQDSKVTTELAEGEEAVRNKETNNLISLISALYSLDVVGARLVYDYIRFLLNPENFTERNTHLLMRIIQVCGPKLRKDDPASLKAVSKMVKPAVAKLGSSHMNFRTKFMIDNINDLVNNKPKAVKRYAISSERITSMKKTLGSVKLAGAKSTEPLNLGFEDMEKAGTKGMWWRVGARWDGNRKDSKKHDGLGIEEEDSEDKPVASYDSDSDSEPDLIEAAQAQGMNTELRRSIFAALMTGLDVEDGFRRISTLRLNANKQKEIPSVLVQCAGSEKEYNMYYALLARRFCVGHQMQYAFQAALWQVFRRLGEGLFDEAPDHDMDGEDEEEFGSERDWNDTRIANTARLFGVLISEGLLPLRSLRSIDILRTGNRAKEFLTLVMVTIMIPVEEKSGRIYRKLKKGPKSGEGAEAVERVFAKVRRNESPVLVAGILDLIKRARQFKGLGKKDEKVLQWAAGIAKQALTKVE</sequence>
<dbReference type="PANTHER" id="PTHR18034">
    <property type="entry name" value="CELL CYCLE CONTROL PROTEIN CWF22-RELATED"/>
    <property type="match status" value="1"/>
</dbReference>
<dbReference type="GO" id="GO:0005730">
    <property type="term" value="C:nucleolus"/>
    <property type="evidence" value="ECO:0007669"/>
    <property type="project" value="UniProtKB-SubCell"/>
</dbReference>
<dbReference type="InterPro" id="IPR016024">
    <property type="entry name" value="ARM-type_fold"/>
</dbReference>
<dbReference type="Proteomes" id="UP001201980">
    <property type="component" value="Unassembled WGS sequence"/>
</dbReference>
<evidence type="ECO:0000256" key="1">
    <source>
        <dbReference type="ARBA" id="ARBA00004604"/>
    </source>
</evidence>
<evidence type="ECO:0000313" key="6">
    <source>
        <dbReference type="EMBL" id="KAJ2899940.1"/>
    </source>
</evidence>
<comment type="subcellular location">
    <subcellularLocation>
        <location evidence="1">Nucleus</location>
        <location evidence="1">Nucleolus</location>
    </subcellularLocation>
</comment>
<feature type="compositionally biased region" description="Low complexity" evidence="4">
    <location>
        <begin position="58"/>
        <end position="68"/>
    </location>
</feature>
<dbReference type="InterPro" id="IPR003890">
    <property type="entry name" value="MIF4G-like_typ-3"/>
</dbReference>
<organism evidence="6 7">
    <name type="scientific">Zalerion maritima</name>
    <dbReference type="NCBI Taxonomy" id="339359"/>
    <lineage>
        <taxon>Eukaryota</taxon>
        <taxon>Fungi</taxon>
        <taxon>Dikarya</taxon>
        <taxon>Ascomycota</taxon>
        <taxon>Pezizomycotina</taxon>
        <taxon>Sordariomycetes</taxon>
        <taxon>Lulworthiomycetidae</taxon>
        <taxon>Lulworthiales</taxon>
        <taxon>Lulworthiaceae</taxon>
        <taxon>Zalerion</taxon>
    </lineage>
</organism>
<dbReference type="GO" id="GO:0003723">
    <property type="term" value="F:RNA binding"/>
    <property type="evidence" value="ECO:0007669"/>
    <property type="project" value="InterPro"/>
</dbReference>
<protein>
    <recommendedName>
        <fullName evidence="5">MI domain-containing protein</fullName>
    </recommendedName>
</protein>
<feature type="compositionally biased region" description="Basic and acidic residues" evidence="4">
    <location>
        <begin position="90"/>
        <end position="99"/>
    </location>
</feature>
<dbReference type="EMBL" id="JAKWBI020000184">
    <property type="protein sequence ID" value="KAJ2899940.1"/>
    <property type="molecule type" value="Genomic_DNA"/>
</dbReference>
<accession>A0AAD5WQM5</accession>
<feature type="region of interest" description="Disordered" evidence="4">
    <location>
        <begin position="629"/>
        <end position="660"/>
    </location>
</feature>
<dbReference type="Gene3D" id="1.25.40.180">
    <property type="match status" value="1"/>
</dbReference>
<feature type="compositionally biased region" description="Basic and acidic residues" evidence="4">
    <location>
        <begin position="629"/>
        <end position="638"/>
    </location>
</feature>
<comment type="similarity">
    <text evidence="2">Belongs to the CWC22 family.</text>
</comment>
<feature type="compositionally biased region" description="Basic residues" evidence="4">
    <location>
        <begin position="118"/>
        <end position="128"/>
    </location>
</feature>
<feature type="compositionally biased region" description="Acidic residues" evidence="4">
    <location>
        <begin position="137"/>
        <end position="152"/>
    </location>
</feature>
<gene>
    <name evidence="6" type="ORF">MKZ38_002739</name>
</gene>